<dbReference type="GO" id="GO:0008775">
    <property type="term" value="F:acetate CoA-transferase activity"/>
    <property type="evidence" value="ECO:0007669"/>
    <property type="project" value="InterPro"/>
</dbReference>
<comment type="caution">
    <text evidence="2">The sequence shown here is derived from an EMBL/GenBank/DDBJ whole genome shotgun (WGS) entry which is preliminary data.</text>
</comment>
<dbReference type="SUPFAM" id="SSF100950">
    <property type="entry name" value="NagB/RpiA/CoA transferase-like"/>
    <property type="match status" value="1"/>
</dbReference>
<dbReference type="InterPro" id="IPR046433">
    <property type="entry name" value="ActCoA_hydro"/>
</dbReference>
<reference evidence="2 3" key="1">
    <citation type="submission" date="2020-01" db="EMBL/GenBank/DDBJ databases">
        <authorList>
            <person name="Sanchez-Estrada R."/>
            <person name="Gonzalez-Y-Merchand J.A."/>
            <person name="Rivera-Gutierrez S."/>
        </authorList>
    </citation>
    <scope>NUCLEOTIDE SEQUENCE [LARGE SCALE GENOMIC DNA]</scope>
    <source>
        <strain evidence="2 3">CST 7247</strain>
    </source>
</reference>
<sequence>MTVALGDGVGAPRCLDDGTSVPAALSAVAGEVGSVRLVVGWLPAALDGLDPTAFADVVALMPGWGVRDVLKSPSARFLPTSLAGIDALLAGALRPDLLITKLVERSGQLHFGTEVSWQRQLIDHGVPVLGILDATAPGASAEPPLDPSRVHVVGHSGDGPVRVPSREPEPIHEALADAVLRFVPEGARLQYGPGQLGTALLRRADQPLRIDTGLLTDAVVDLDRRGRLIGEPSATYLLGSDLLYEWAEARPILRGIDHSHDLTRLSRGEPFVAVNTAIEIDPVGQVNVEGRGEKVVGGIGGHPDYCAAARMSCGGLSIIAVPKTVNGHSPLVTQLSRPASTPAHHIDLIVTESGHADLRDADWSQRRKLITQLFDQ</sequence>
<feature type="domain" description="Acetyl-CoA hydrolase/transferase C-terminal" evidence="1">
    <location>
        <begin position="239"/>
        <end position="370"/>
    </location>
</feature>
<dbReference type="PANTHER" id="PTHR21432">
    <property type="entry name" value="ACETYL-COA HYDROLASE-RELATED"/>
    <property type="match status" value="1"/>
</dbReference>
<evidence type="ECO:0000259" key="1">
    <source>
        <dbReference type="Pfam" id="PF13336"/>
    </source>
</evidence>
<proteinExistence type="predicted"/>
<evidence type="ECO:0000313" key="3">
    <source>
        <dbReference type="Proteomes" id="UP000466523"/>
    </source>
</evidence>
<dbReference type="Gene3D" id="3.40.1080.20">
    <property type="entry name" value="Acetyl-CoA hydrolase/transferase C-terminal domain"/>
    <property type="match status" value="1"/>
</dbReference>
<gene>
    <name evidence="2" type="ORF">GWR20_02260</name>
</gene>
<name>A0A7K3L8P0_9MYCO</name>
<protein>
    <submittedName>
        <fullName evidence="2">Acetyl-CoA hydrolase</fullName>
    </submittedName>
</protein>
<dbReference type="GO" id="GO:0016787">
    <property type="term" value="F:hydrolase activity"/>
    <property type="evidence" value="ECO:0007669"/>
    <property type="project" value="UniProtKB-KW"/>
</dbReference>
<keyword evidence="2" id="KW-0378">Hydrolase</keyword>
<dbReference type="Gene3D" id="3.30.750.70">
    <property type="entry name" value="4-hydroxybutyrate coenzyme like domains"/>
    <property type="match status" value="1"/>
</dbReference>
<evidence type="ECO:0000313" key="2">
    <source>
        <dbReference type="EMBL" id="NDJ87986.1"/>
    </source>
</evidence>
<accession>A0A7K3L8P0</accession>
<dbReference type="InterPro" id="IPR026888">
    <property type="entry name" value="AcetylCoA_hyd_C"/>
</dbReference>
<dbReference type="InterPro" id="IPR037171">
    <property type="entry name" value="NagB/RpiA_transferase-like"/>
</dbReference>
<dbReference type="RefSeq" id="WP_162111695.1">
    <property type="nucleotide sequence ID" value="NZ_JAACYR010000005.1"/>
</dbReference>
<dbReference type="AlphaFoldDB" id="A0A7K3L8P0"/>
<dbReference type="EMBL" id="JAACYR010000005">
    <property type="protein sequence ID" value="NDJ87986.1"/>
    <property type="molecule type" value="Genomic_DNA"/>
</dbReference>
<dbReference type="PANTHER" id="PTHR21432:SF20">
    <property type="entry name" value="ACETYL-COA HYDROLASE"/>
    <property type="match status" value="1"/>
</dbReference>
<dbReference type="InterPro" id="IPR038460">
    <property type="entry name" value="AcetylCoA_hyd_C_sf"/>
</dbReference>
<dbReference type="Pfam" id="PF13336">
    <property type="entry name" value="AcetylCoA_hyd_C"/>
    <property type="match status" value="1"/>
</dbReference>
<organism evidence="2 3">
    <name type="scientific">Mycolicibacter kumamotonensis</name>
    <dbReference type="NCBI Taxonomy" id="354243"/>
    <lineage>
        <taxon>Bacteria</taxon>
        <taxon>Bacillati</taxon>
        <taxon>Actinomycetota</taxon>
        <taxon>Actinomycetes</taxon>
        <taxon>Mycobacteriales</taxon>
        <taxon>Mycobacteriaceae</taxon>
        <taxon>Mycolicibacter</taxon>
    </lineage>
</organism>
<dbReference type="GO" id="GO:0006083">
    <property type="term" value="P:acetate metabolic process"/>
    <property type="evidence" value="ECO:0007669"/>
    <property type="project" value="InterPro"/>
</dbReference>
<dbReference type="Proteomes" id="UP000466523">
    <property type="component" value="Unassembled WGS sequence"/>
</dbReference>